<dbReference type="InterPro" id="IPR012675">
    <property type="entry name" value="Beta-grasp_dom_sf"/>
</dbReference>
<dbReference type="InterPro" id="IPR016155">
    <property type="entry name" value="Mopterin_synth/thiamin_S_b"/>
</dbReference>
<sequence length="83" mass="9168">MLQIHYMAKLREELDVSNERIDWAGGTVDELLNVLRGRGEPWQSTLSPANVYKVAVNQEIVHDFQAQVAPDAEVAILPPVTGG</sequence>
<dbReference type="eggNOG" id="COG1977">
    <property type="taxonomic scope" value="Bacteria"/>
</dbReference>
<evidence type="ECO:0000313" key="1">
    <source>
        <dbReference type="EMBL" id="KGF31780.1"/>
    </source>
</evidence>
<proteinExistence type="predicted"/>
<gene>
    <name evidence="1" type="ORF">HMPREF2130_01865</name>
</gene>
<organism evidence="1 2">
    <name type="scientific">Oligella urethralis DNF00040</name>
    <dbReference type="NCBI Taxonomy" id="1401065"/>
    <lineage>
        <taxon>Bacteria</taxon>
        <taxon>Pseudomonadati</taxon>
        <taxon>Pseudomonadota</taxon>
        <taxon>Betaproteobacteria</taxon>
        <taxon>Burkholderiales</taxon>
        <taxon>Alcaligenaceae</taxon>
        <taxon>Oligella</taxon>
    </lineage>
</organism>
<dbReference type="InterPro" id="IPR003749">
    <property type="entry name" value="ThiS/MoaD-like"/>
</dbReference>
<dbReference type="EMBL" id="JRNI01000010">
    <property type="protein sequence ID" value="KGF31780.1"/>
    <property type="molecule type" value="Genomic_DNA"/>
</dbReference>
<dbReference type="AlphaFoldDB" id="A0A095ZAL8"/>
<name>A0A095ZAL8_9BURK</name>
<evidence type="ECO:0000313" key="2">
    <source>
        <dbReference type="Proteomes" id="UP000029629"/>
    </source>
</evidence>
<keyword evidence="2" id="KW-1185">Reference proteome</keyword>
<dbReference type="Gene3D" id="3.10.20.30">
    <property type="match status" value="1"/>
</dbReference>
<dbReference type="RefSeq" id="WP_018026106.1">
    <property type="nucleotide sequence ID" value="NZ_JRNI01000010.1"/>
</dbReference>
<dbReference type="OrthoDB" id="9801945at2"/>
<protein>
    <recommendedName>
        <fullName evidence="3">Molybdenum cofactor biosynthesis protein MoaD</fullName>
    </recommendedName>
</protein>
<comment type="caution">
    <text evidence="1">The sequence shown here is derived from an EMBL/GenBank/DDBJ whole genome shotgun (WGS) entry which is preliminary data.</text>
</comment>
<accession>A0A095ZAL8</accession>
<dbReference type="SUPFAM" id="SSF54285">
    <property type="entry name" value="MoaD/ThiS"/>
    <property type="match status" value="1"/>
</dbReference>
<dbReference type="Proteomes" id="UP000029629">
    <property type="component" value="Unassembled WGS sequence"/>
</dbReference>
<dbReference type="Pfam" id="PF02597">
    <property type="entry name" value="ThiS"/>
    <property type="match status" value="1"/>
</dbReference>
<reference evidence="1 2" key="1">
    <citation type="submission" date="2014-07" db="EMBL/GenBank/DDBJ databases">
        <authorList>
            <person name="McCorrison J."/>
            <person name="Sanka R."/>
            <person name="Torralba M."/>
            <person name="Gillis M."/>
            <person name="Haft D.H."/>
            <person name="Methe B."/>
            <person name="Sutton G."/>
            <person name="Nelson K.E."/>
        </authorList>
    </citation>
    <scope>NUCLEOTIDE SEQUENCE [LARGE SCALE GENOMIC DNA]</scope>
    <source>
        <strain evidence="1 2">DNF00040</strain>
    </source>
</reference>
<evidence type="ECO:0008006" key="3">
    <source>
        <dbReference type="Google" id="ProtNLM"/>
    </source>
</evidence>
<dbReference type="CDD" id="cd00754">
    <property type="entry name" value="Ubl_MoaD"/>
    <property type="match status" value="1"/>
</dbReference>